<dbReference type="CDD" id="cd01004">
    <property type="entry name" value="PBP2_MidA_like"/>
    <property type="match status" value="1"/>
</dbReference>
<feature type="domain" description="Solute-binding protein family 3/N-terminal" evidence="3">
    <location>
        <begin position="84"/>
        <end position="312"/>
    </location>
</feature>
<comment type="subcellular location">
    <subcellularLocation>
        <location evidence="1">Periplasm</location>
    </subcellularLocation>
</comment>
<dbReference type="PANTHER" id="PTHR35936">
    <property type="entry name" value="MEMBRANE-BOUND LYTIC MUREIN TRANSGLYCOSYLASE F"/>
    <property type="match status" value="1"/>
</dbReference>
<dbReference type="GO" id="GO:0042597">
    <property type="term" value="C:periplasmic space"/>
    <property type="evidence" value="ECO:0007669"/>
    <property type="project" value="UniProtKB-SubCell"/>
</dbReference>
<accession>B9K5Q6</accession>
<dbReference type="InterPro" id="IPR001638">
    <property type="entry name" value="Solute-binding_3/MltF_N"/>
</dbReference>
<dbReference type="SMART" id="SM00062">
    <property type="entry name" value="PBPb"/>
    <property type="match status" value="1"/>
</dbReference>
<evidence type="ECO:0000313" key="4">
    <source>
        <dbReference type="EMBL" id="ACM40204.1"/>
    </source>
</evidence>
<dbReference type="PANTHER" id="PTHR35936:SF17">
    <property type="entry name" value="ARGININE-BINDING EXTRACELLULAR PROTEIN ARTP"/>
    <property type="match status" value="1"/>
</dbReference>
<sequence>MIASRFASIHADKKLNGDHMRSVTKSLKDSLAGIAFALLATSTLAAEGTAIKMVPDAEVTKLPGIAFDQSLADRLPSAIRDKKAIKVATDLTPPISFQAEDGKLIGIDADIAAALGVILGIDVQMTNVGAGAAIVPAVVSKRFDMTISGINDDVELEKQVDVIDYMFDATTIMTIKGNPLGIKSMEDLCGKKVAAPVGTFQARLVEAASAKCSKPINIISIPKMPDVLQAVRTGRADATVNGFATSVYTTKNQTGKGVGLQALPDVRLAVGYLGMLTSKDNPELRDVVIASLQHMVDSGAYKAIMEKWGLGPLAVTTVKFNDAASMPVN</sequence>
<dbReference type="EMBL" id="CP000638">
    <property type="protein sequence ID" value="ACM40204.1"/>
    <property type="molecule type" value="Genomic_DNA"/>
</dbReference>
<organism evidence="4 5">
    <name type="scientific">Allorhizobium ampelinum (strain ATCC BAA-846 / DSM 112012 / S4)</name>
    <name type="common">Agrobacterium vitis (strain S4)</name>
    <dbReference type="NCBI Taxonomy" id="311402"/>
    <lineage>
        <taxon>Bacteria</taxon>
        <taxon>Pseudomonadati</taxon>
        <taxon>Pseudomonadota</taxon>
        <taxon>Alphaproteobacteria</taxon>
        <taxon>Hyphomicrobiales</taxon>
        <taxon>Rhizobiaceae</taxon>
        <taxon>Rhizobium/Agrobacterium group</taxon>
        <taxon>Allorhizobium</taxon>
        <taxon>Allorhizobium ampelinum</taxon>
    </lineage>
</organism>
<keyword evidence="2" id="KW-0732">Signal</keyword>
<evidence type="ECO:0000256" key="1">
    <source>
        <dbReference type="ARBA" id="ARBA00004418"/>
    </source>
</evidence>
<proteinExistence type="predicted"/>
<reference evidence="4 5" key="1">
    <citation type="journal article" date="2009" name="J. Bacteriol.">
        <title>Genome sequences of three Agrobacterium biovars help elucidate the evolution of multichromosome genomes in bacteria.</title>
        <authorList>
            <person name="Slater S.C."/>
            <person name="Goldman B.S."/>
            <person name="Goodner B."/>
            <person name="Setubal J.C."/>
            <person name="Farrand S.K."/>
            <person name="Nester E.W."/>
            <person name="Burr T.J."/>
            <person name="Banta L."/>
            <person name="Dickerman A.W."/>
            <person name="Paulsen I."/>
            <person name="Otten L."/>
            <person name="Suen G."/>
            <person name="Welch R."/>
            <person name="Almeida N.F."/>
            <person name="Arnold F."/>
            <person name="Burton O.T."/>
            <person name="Du Z."/>
            <person name="Ewing A."/>
            <person name="Godsy E."/>
            <person name="Heisel S."/>
            <person name="Houmiel K.L."/>
            <person name="Jhaveri J."/>
            <person name="Lu J."/>
            <person name="Miller N.M."/>
            <person name="Norton S."/>
            <person name="Chen Q."/>
            <person name="Phoolcharoen W."/>
            <person name="Ohlin V."/>
            <person name="Ondrusek D."/>
            <person name="Pride N."/>
            <person name="Stricklin S.L."/>
            <person name="Sun J."/>
            <person name="Wheeler C."/>
            <person name="Wilson L."/>
            <person name="Zhu H."/>
            <person name="Wood D.W."/>
        </authorList>
    </citation>
    <scope>NUCLEOTIDE SEQUENCE [LARGE SCALE GENOMIC DNA]</scope>
    <source>
        <strain evidence="5">S4 / ATCC BAA-846</strain>
        <plasmid evidence="4 5">pAtS4e</plasmid>
    </source>
</reference>
<dbReference type="Proteomes" id="UP000001596">
    <property type="component" value="Plasmid pAtS4e"/>
</dbReference>
<keyword evidence="5" id="KW-1185">Reference proteome</keyword>
<geneLocation type="plasmid" evidence="4 5">
    <name>pAtS4e</name>
</geneLocation>
<dbReference type="KEGG" id="avi:Avi_7606"/>
<evidence type="ECO:0000259" key="3">
    <source>
        <dbReference type="SMART" id="SM00062"/>
    </source>
</evidence>
<gene>
    <name evidence="4" type="ordered locus">Avi_7606</name>
</gene>
<evidence type="ECO:0000256" key="2">
    <source>
        <dbReference type="ARBA" id="ARBA00022729"/>
    </source>
</evidence>
<keyword evidence="4" id="KW-0614">Plasmid</keyword>
<dbReference type="HOGENOM" id="CLU_019602_18_1_5"/>
<evidence type="ECO:0000313" key="5">
    <source>
        <dbReference type="Proteomes" id="UP000001596"/>
    </source>
</evidence>
<dbReference type="eggNOG" id="COG0834">
    <property type="taxonomic scope" value="Bacteria"/>
</dbReference>
<dbReference type="Pfam" id="PF00497">
    <property type="entry name" value="SBP_bac_3"/>
    <property type="match status" value="1"/>
</dbReference>
<protein>
    <submittedName>
        <fullName evidence="4">ABC transporter substrate binding protein (Amino acid)</fullName>
    </submittedName>
</protein>
<dbReference type="AlphaFoldDB" id="B9K5Q6"/>
<name>B9K5Q6_ALLAM</name>
<dbReference type="SUPFAM" id="SSF53850">
    <property type="entry name" value="Periplasmic binding protein-like II"/>
    <property type="match status" value="1"/>
</dbReference>
<dbReference type="Gene3D" id="3.40.190.10">
    <property type="entry name" value="Periplasmic binding protein-like II"/>
    <property type="match status" value="2"/>
</dbReference>